<comment type="catalytic activity">
    <reaction evidence="10">
        <text>L-glutamine + H2O = L-glutamate + NH4(+)</text>
        <dbReference type="Rhea" id="RHEA:15889"/>
        <dbReference type="ChEBI" id="CHEBI:15377"/>
        <dbReference type="ChEBI" id="CHEBI:28938"/>
        <dbReference type="ChEBI" id="CHEBI:29985"/>
        <dbReference type="ChEBI" id="CHEBI:58359"/>
    </reaction>
</comment>
<reference evidence="12 13" key="1">
    <citation type="submission" date="2006-10" db="EMBL/GenBank/DDBJ databases">
        <title>Complete sequence of Methanosaeta thermophila PT.</title>
        <authorList>
            <consortium name="US DOE Joint Genome Institute"/>
            <person name="Copeland A."/>
            <person name="Lucas S."/>
            <person name="Lapidus A."/>
            <person name="Barry K."/>
            <person name="Detter J.C."/>
            <person name="Glavina del Rio T."/>
            <person name="Hammon N."/>
            <person name="Israni S."/>
            <person name="Pitluck S."/>
            <person name="Chain P."/>
            <person name="Malfatti S."/>
            <person name="Shin M."/>
            <person name="Vergez L."/>
            <person name="Schmutz J."/>
            <person name="Larimer F."/>
            <person name="Land M."/>
            <person name="Hauser L."/>
            <person name="Kyrpides N."/>
            <person name="Kim E."/>
            <person name="Smith K.S."/>
            <person name="Ingram-Smith C."/>
            <person name="Richardson P."/>
        </authorList>
    </citation>
    <scope>NUCLEOTIDE SEQUENCE [LARGE SCALE GENOMIC DNA]</scope>
    <source>
        <strain evidence="13">DSM 6194 / JCM 14653 / NBRC 101360 / PT</strain>
    </source>
</reference>
<dbReference type="CDD" id="cd01744">
    <property type="entry name" value="GATase1_CPSase"/>
    <property type="match status" value="1"/>
</dbReference>
<feature type="binding site" evidence="10">
    <location>
        <position position="295"/>
    </location>
    <ligand>
        <name>L-glutamine</name>
        <dbReference type="ChEBI" id="CHEBI:58359"/>
    </ligand>
</feature>
<feature type="region of interest" description="CPSase" evidence="10">
    <location>
        <begin position="1"/>
        <end position="174"/>
    </location>
</feature>
<evidence type="ECO:0000259" key="11">
    <source>
        <dbReference type="SMART" id="SM01097"/>
    </source>
</evidence>
<evidence type="ECO:0000256" key="4">
    <source>
        <dbReference type="ARBA" id="ARBA00022598"/>
    </source>
</evidence>
<keyword evidence="4 10" id="KW-0436">Ligase</keyword>
<dbReference type="PRINTS" id="PR00099">
    <property type="entry name" value="CPSGATASE"/>
</dbReference>
<name>A0B8L0_METTP</name>
<evidence type="ECO:0000256" key="6">
    <source>
        <dbReference type="ARBA" id="ARBA00022840"/>
    </source>
</evidence>
<dbReference type="UniPathway" id="UPA00068">
    <property type="reaction ID" value="UER00171"/>
</dbReference>
<feature type="active site" evidence="10">
    <location>
        <position position="335"/>
    </location>
</feature>
<feature type="active site" description="Nucleophile" evidence="10">
    <location>
        <position position="250"/>
    </location>
</feature>
<dbReference type="InterPro" id="IPR017926">
    <property type="entry name" value="GATASE"/>
</dbReference>
<dbReference type="OrthoDB" id="7675at2157"/>
<dbReference type="PRINTS" id="PR00096">
    <property type="entry name" value="GATASE"/>
</dbReference>
<evidence type="ECO:0000256" key="7">
    <source>
        <dbReference type="ARBA" id="ARBA00022962"/>
    </source>
</evidence>
<dbReference type="EMBL" id="CP000477">
    <property type="protein sequence ID" value="ABK15034.1"/>
    <property type="molecule type" value="Genomic_DNA"/>
</dbReference>
<feature type="binding site" evidence="10">
    <location>
        <position position="223"/>
    </location>
    <ligand>
        <name>L-glutamine</name>
        <dbReference type="ChEBI" id="CHEBI:58359"/>
    </ligand>
</feature>
<feature type="binding site" evidence="10">
    <location>
        <position position="45"/>
    </location>
    <ligand>
        <name>L-glutamine</name>
        <dbReference type="ChEBI" id="CHEBI:58359"/>
    </ligand>
</feature>
<dbReference type="HOGENOM" id="CLU_035901_2_1_2"/>
<evidence type="ECO:0000256" key="8">
    <source>
        <dbReference type="ARBA" id="ARBA00022975"/>
    </source>
</evidence>
<evidence type="ECO:0000313" key="13">
    <source>
        <dbReference type="Proteomes" id="UP000000674"/>
    </source>
</evidence>
<keyword evidence="7 10" id="KW-0315">Glutamine amidotransferase</keyword>
<keyword evidence="3 10" id="KW-0055">Arginine biosynthesis</keyword>
<dbReference type="InterPro" id="IPR006274">
    <property type="entry name" value="CarbamoylP_synth_ssu"/>
</dbReference>
<feature type="binding site" evidence="10">
    <location>
        <position position="225"/>
    </location>
    <ligand>
        <name>L-glutamine</name>
        <dbReference type="ChEBI" id="CHEBI:58359"/>
    </ligand>
</feature>
<comment type="caution">
    <text evidence="10">Lacks conserved residue(s) required for the propagation of feature annotation.</text>
</comment>
<dbReference type="InterPro" id="IPR029062">
    <property type="entry name" value="Class_I_gatase-like"/>
</dbReference>
<dbReference type="SUPFAM" id="SSF52021">
    <property type="entry name" value="Carbamoyl phosphate synthetase, small subunit N-terminal domain"/>
    <property type="match status" value="1"/>
</dbReference>
<dbReference type="SMART" id="SM01097">
    <property type="entry name" value="CPSase_sm_chain"/>
    <property type="match status" value="1"/>
</dbReference>
<dbReference type="HAMAP" id="MF_01209">
    <property type="entry name" value="CPSase_S_chain"/>
    <property type="match status" value="1"/>
</dbReference>
<feature type="active site" evidence="10">
    <location>
        <position position="337"/>
    </location>
</feature>
<comment type="subunit">
    <text evidence="10">Composed of two chains; the small (or glutamine) chain promotes the hydrolysis of glutamine to ammonia, which is used by the large (or ammonia) chain to synthesize carbamoyl phosphate. Tetramer of heterodimers (alpha,beta)4.</text>
</comment>
<evidence type="ECO:0000256" key="2">
    <source>
        <dbReference type="ARBA" id="ARBA00007800"/>
    </source>
</evidence>
<dbReference type="UniPathway" id="UPA00070">
    <property type="reaction ID" value="UER00115"/>
</dbReference>
<comment type="catalytic activity">
    <reaction evidence="9 10">
        <text>hydrogencarbonate + L-glutamine + 2 ATP + H2O = carbamoyl phosphate + L-glutamate + 2 ADP + phosphate + 2 H(+)</text>
        <dbReference type="Rhea" id="RHEA:18633"/>
        <dbReference type="ChEBI" id="CHEBI:15377"/>
        <dbReference type="ChEBI" id="CHEBI:15378"/>
        <dbReference type="ChEBI" id="CHEBI:17544"/>
        <dbReference type="ChEBI" id="CHEBI:29985"/>
        <dbReference type="ChEBI" id="CHEBI:30616"/>
        <dbReference type="ChEBI" id="CHEBI:43474"/>
        <dbReference type="ChEBI" id="CHEBI:58228"/>
        <dbReference type="ChEBI" id="CHEBI:58359"/>
        <dbReference type="ChEBI" id="CHEBI:456216"/>
        <dbReference type="EC" id="6.3.5.5"/>
    </reaction>
</comment>
<dbReference type="STRING" id="349307.Mthe_1255"/>
<dbReference type="SUPFAM" id="SSF52317">
    <property type="entry name" value="Class I glutamine amidotransferase-like"/>
    <property type="match status" value="1"/>
</dbReference>
<dbReference type="GO" id="GO:0044205">
    <property type="term" value="P:'de novo' UMP biosynthetic process"/>
    <property type="evidence" value="ECO:0007669"/>
    <property type="project" value="UniProtKB-UniRule"/>
</dbReference>
<comment type="pathway">
    <text evidence="10">Pyrimidine metabolism; UMP biosynthesis via de novo pathway; (S)-dihydroorotate from bicarbonate: step 1/3.</text>
</comment>
<dbReference type="GO" id="GO:0004359">
    <property type="term" value="F:glutaminase activity"/>
    <property type="evidence" value="ECO:0007669"/>
    <property type="project" value="RHEA"/>
</dbReference>
<keyword evidence="6 10" id="KW-0067">ATP-binding</keyword>
<keyword evidence="5 10" id="KW-0547">Nucleotide-binding</keyword>
<dbReference type="GeneID" id="4462541"/>
<evidence type="ECO:0000256" key="1">
    <source>
        <dbReference type="ARBA" id="ARBA00005077"/>
    </source>
</evidence>
<keyword evidence="8 10" id="KW-0665">Pyrimidine biosynthesis</keyword>
<dbReference type="GO" id="GO:0006541">
    <property type="term" value="P:glutamine metabolic process"/>
    <property type="evidence" value="ECO:0007669"/>
    <property type="project" value="InterPro"/>
</dbReference>
<evidence type="ECO:0000256" key="5">
    <source>
        <dbReference type="ARBA" id="ARBA00022741"/>
    </source>
</evidence>
<dbReference type="KEGG" id="mtp:Mthe_1255"/>
<dbReference type="GO" id="GO:0006207">
    <property type="term" value="P:'de novo' pyrimidine nucleobase biosynthetic process"/>
    <property type="evidence" value="ECO:0007669"/>
    <property type="project" value="InterPro"/>
</dbReference>
<dbReference type="InterPro" id="IPR035686">
    <property type="entry name" value="CPSase_GATase1"/>
</dbReference>
<dbReference type="PROSITE" id="PS51273">
    <property type="entry name" value="GATASE_TYPE_1"/>
    <property type="match status" value="1"/>
</dbReference>
<dbReference type="InterPro" id="IPR002474">
    <property type="entry name" value="CarbamoylP_synth_ssu_N"/>
</dbReference>
<dbReference type="Gene3D" id="3.50.30.20">
    <property type="entry name" value="Carbamoyl-phosphate synthase small subunit, N-terminal domain"/>
    <property type="match status" value="1"/>
</dbReference>
<evidence type="ECO:0000256" key="3">
    <source>
        <dbReference type="ARBA" id="ARBA00022571"/>
    </source>
</evidence>
<feature type="domain" description="Carbamoyl-phosphate synthase small subunit N-terminal" evidence="11">
    <location>
        <begin position="1"/>
        <end position="131"/>
    </location>
</feature>
<dbReference type="GO" id="GO:0005524">
    <property type="term" value="F:ATP binding"/>
    <property type="evidence" value="ECO:0007669"/>
    <property type="project" value="UniProtKB-UniRule"/>
</dbReference>
<dbReference type="NCBIfam" id="TIGR01368">
    <property type="entry name" value="CPSaseIIsmall"/>
    <property type="match status" value="1"/>
</dbReference>
<proteinExistence type="inferred from homology"/>
<dbReference type="EC" id="6.3.5.5" evidence="10"/>
<feature type="binding site" evidence="10">
    <location>
        <position position="254"/>
    </location>
    <ligand>
        <name>L-glutamine</name>
        <dbReference type="ChEBI" id="CHEBI:58359"/>
    </ligand>
</feature>
<sequence>MIGVLGLEDGTLVEGYGFGAPGIVTGEIVFTTVMSGYEEALTDPSYNGQILLFTYPLQGNYGVSGDEFQSDRMWPRGMVCRHIWPSPRHHRSSRTIEEFLVDEGRPGIHGVDTRMLTVKIRRLGAMKAALVVGESGIRGVDVVQLARDQPSISSLDLLSEVTCRSPYRIKGDGPRMAVIDLGIKRHILKSLECRGFDLHVLPAHSSVSEIEAVEPDCIFISNGPGDPERAVSAIEAVRYFAGSMPIFGICLGHQVISLALGARTFKLKFGHHGGNQPVKDLESRIVYITSQNHNFAVVPESVEGTDLEITQLNANDGTVEGIRSRYLKILAVQYHPEAHPGPMCTEDPFFSSVLKIASGGD</sequence>
<dbReference type="Pfam" id="PF00117">
    <property type="entry name" value="GATase"/>
    <property type="match status" value="1"/>
</dbReference>
<organism evidence="12 13">
    <name type="scientific">Methanothrix thermoacetophila (strain DSM 6194 / JCM 14653 / NBRC 101360 / PT)</name>
    <name type="common">Methanosaeta thermophila</name>
    <dbReference type="NCBI Taxonomy" id="349307"/>
    <lineage>
        <taxon>Archaea</taxon>
        <taxon>Methanobacteriati</taxon>
        <taxon>Methanobacteriota</taxon>
        <taxon>Stenosarchaea group</taxon>
        <taxon>Methanomicrobia</taxon>
        <taxon>Methanotrichales</taxon>
        <taxon>Methanotrichaceae</taxon>
        <taxon>Methanothrix</taxon>
    </lineage>
</organism>
<dbReference type="AlphaFoldDB" id="A0B8L0"/>
<dbReference type="GO" id="GO:0004088">
    <property type="term" value="F:carbamoyl-phosphate synthase (glutamine-hydrolyzing) activity"/>
    <property type="evidence" value="ECO:0007669"/>
    <property type="project" value="UniProtKB-UniRule"/>
</dbReference>
<dbReference type="RefSeq" id="WP_011696426.1">
    <property type="nucleotide sequence ID" value="NC_008553.1"/>
</dbReference>
<protein>
    <recommendedName>
        <fullName evidence="10">Carbamoyl phosphate synthase small chain</fullName>
        <ecNumber evidence="10">6.3.5.5</ecNumber>
    </recommendedName>
    <alternativeName>
        <fullName evidence="10">Carbamoyl phosphate synthetase glutamine chain</fullName>
    </alternativeName>
</protein>
<feature type="binding site" evidence="10">
    <location>
        <position position="292"/>
    </location>
    <ligand>
        <name>L-glutamine</name>
        <dbReference type="ChEBI" id="CHEBI:58359"/>
    </ligand>
</feature>
<accession>A0B8L0</accession>
<evidence type="ECO:0000313" key="12">
    <source>
        <dbReference type="EMBL" id="ABK15034.1"/>
    </source>
</evidence>
<dbReference type="PANTHER" id="PTHR43418">
    <property type="entry name" value="MULTIFUNCTIONAL TRYPTOPHAN BIOSYNTHESIS PROTEIN-RELATED"/>
    <property type="match status" value="1"/>
</dbReference>
<comment type="pathway">
    <text evidence="1 10">Amino-acid biosynthesis; L-arginine biosynthesis; carbamoyl phosphate from bicarbonate: step 1/1.</text>
</comment>
<comment type="function">
    <text evidence="10">Small subunit of the glutamine-dependent carbamoyl phosphate synthetase (CPSase). CPSase catalyzes the formation of carbamoyl phosphate from the ammonia moiety of glutamine, carbonate, and phosphate donated by ATP, constituting the first step of 2 biosynthetic pathways, one leading to arginine and/or urea and the other to pyrimidine nucleotides. The small subunit (glutamine amidotransferase) binds and cleaves glutamine to supply the large subunit with the substrate ammonia.</text>
</comment>
<dbReference type="Pfam" id="PF00988">
    <property type="entry name" value="CPSase_sm_chain"/>
    <property type="match status" value="1"/>
</dbReference>
<evidence type="ECO:0000256" key="9">
    <source>
        <dbReference type="ARBA" id="ARBA00048816"/>
    </source>
</evidence>
<keyword evidence="13" id="KW-1185">Reference proteome</keyword>
<dbReference type="InterPro" id="IPR036480">
    <property type="entry name" value="CarbP_synth_ssu_N_sf"/>
</dbReference>
<dbReference type="NCBIfam" id="NF009475">
    <property type="entry name" value="PRK12838.1"/>
    <property type="match status" value="1"/>
</dbReference>
<gene>
    <name evidence="10" type="primary">carA</name>
    <name evidence="12" type="ordered locus">Mthe_1255</name>
</gene>
<dbReference type="Proteomes" id="UP000000674">
    <property type="component" value="Chromosome"/>
</dbReference>
<evidence type="ECO:0000256" key="10">
    <source>
        <dbReference type="HAMAP-Rule" id="MF_01209"/>
    </source>
</evidence>
<dbReference type="GO" id="GO:0006526">
    <property type="term" value="P:L-arginine biosynthetic process"/>
    <property type="evidence" value="ECO:0007669"/>
    <property type="project" value="UniProtKB-UniRule"/>
</dbReference>
<dbReference type="PANTHER" id="PTHR43418:SF7">
    <property type="entry name" value="CARBAMOYL-PHOSPHATE SYNTHASE SMALL CHAIN"/>
    <property type="match status" value="1"/>
</dbReference>
<feature type="binding site" evidence="10">
    <location>
        <position position="251"/>
    </location>
    <ligand>
        <name>L-glutamine</name>
        <dbReference type="ChEBI" id="CHEBI:58359"/>
    </ligand>
</feature>
<dbReference type="PRINTS" id="PR00097">
    <property type="entry name" value="ANTSNTHASEII"/>
</dbReference>
<comment type="similarity">
    <text evidence="2 10">Belongs to the CarA family.</text>
</comment>
<dbReference type="Gene3D" id="3.40.50.880">
    <property type="match status" value="1"/>
</dbReference>
<keyword evidence="10" id="KW-0028">Amino-acid biosynthesis</keyword>
<dbReference type="InterPro" id="IPR050472">
    <property type="entry name" value="Anth_synth/Amidotransfase"/>
</dbReference>